<dbReference type="HOGENOM" id="CLU_060742_0_0_9"/>
<evidence type="ECO:0000256" key="1">
    <source>
        <dbReference type="SAM" id="Phobius"/>
    </source>
</evidence>
<dbReference type="InterPro" id="IPR004704">
    <property type="entry name" value="PTS_IID_man"/>
</dbReference>
<feature type="transmembrane region" description="Helical" evidence="1">
    <location>
        <begin position="141"/>
        <end position="163"/>
    </location>
</feature>
<dbReference type="RefSeq" id="WP_045928508.1">
    <property type="nucleotide sequence ID" value="NZ_JBHSZS010000026.1"/>
</dbReference>
<dbReference type="AlphaFoldDB" id="A0A0F4L6N8"/>
<accession>A0A0F4L6N8</accession>
<name>A0A0F4L6N8_9LACO</name>
<dbReference type="EMBL" id="JXBY01000025">
    <property type="protein sequence ID" value="KJY54497.1"/>
    <property type="molecule type" value="Genomic_DNA"/>
</dbReference>
<organism evidence="2 3">
    <name type="scientific">Lactobacillus kullabergensis</name>
    <dbReference type="NCBI Taxonomy" id="1218493"/>
    <lineage>
        <taxon>Bacteria</taxon>
        <taxon>Bacillati</taxon>
        <taxon>Bacillota</taxon>
        <taxon>Bacilli</taxon>
        <taxon>Lactobacillales</taxon>
        <taxon>Lactobacillaceae</taxon>
        <taxon>Lactobacillus</taxon>
    </lineage>
</organism>
<dbReference type="PROSITE" id="PS51108">
    <property type="entry name" value="PTS_EIID"/>
    <property type="match status" value="1"/>
</dbReference>
<sequence length="270" mass="29512">MAKKKLTVKDLNRVFWRSFALQGSESYTDMQGMGYTFSILPALKKIYAGNDDKLYESALRNTALFNTTPHIATFIMGMSLALEEENSVDPDFNVEAISSLKAALMGPVAGIGDTLYWGTFRVIAAGIGLSLATQGNILGPILYFLIYTTLHFIGRYGGIRLGYSMGAKAMEKAYEGNYLEKFTLAASIVGLMSIGSMTSSLVNFKISAIFKTAGGTINVQSILNDIFPGLLPLGLTFLMYYLLKKKVKVIWLILGIFVLAIAGVYLNILK</sequence>
<keyword evidence="1" id="KW-0812">Transmembrane</keyword>
<dbReference type="Pfam" id="PF03613">
    <property type="entry name" value="EIID-AGA"/>
    <property type="match status" value="1"/>
</dbReference>
<evidence type="ECO:0000313" key="3">
    <source>
        <dbReference type="Proteomes" id="UP000033533"/>
    </source>
</evidence>
<dbReference type="PATRIC" id="fig|1218493.3.peg.1589"/>
<evidence type="ECO:0000313" key="2">
    <source>
        <dbReference type="EMBL" id="KJY54497.1"/>
    </source>
</evidence>
<feature type="transmembrane region" description="Helical" evidence="1">
    <location>
        <begin position="226"/>
        <end position="243"/>
    </location>
</feature>
<feature type="transmembrane region" description="Helical" evidence="1">
    <location>
        <begin position="184"/>
        <end position="206"/>
    </location>
</feature>
<dbReference type="PANTHER" id="PTHR32502">
    <property type="entry name" value="N-ACETYLGALACTOSAMINE PERMEASE II COMPONENT-RELATED"/>
    <property type="match status" value="1"/>
</dbReference>
<dbReference type="InterPro" id="IPR050303">
    <property type="entry name" value="GatZ_KbaZ_carbometab"/>
</dbReference>
<keyword evidence="1" id="KW-1133">Transmembrane helix</keyword>
<reference evidence="2 3" key="1">
    <citation type="submission" date="2014-12" db="EMBL/GenBank/DDBJ databases">
        <title>Comparative genomics of the lactic acid bacteria isolated from the honey bee gut.</title>
        <authorList>
            <person name="Ellegaard K.M."/>
            <person name="Tamarit D."/>
            <person name="Javelind E."/>
            <person name="Olofsson T."/>
            <person name="Andersson S.G."/>
            <person name="Vasquez A."/>
        </authorList>
    </citation>
    <scope>NUCLEOTIDE SEQUENCE [LARGE SCALE GENOMIC DNA]</scope>
    <source>
        <strain evidence="2 3">Biut2</strain>
    </source>
</reference>
<dbReference type="Proteomes" id="UP000033533">
    <property type="component" value="Unassembled WGS sequence"/>
</dbReference>
<comment type="caution">
    <text evidence="2">The sequence shown here is derived from an EMBL/GenBank/DDBJ whole genome shotgun (WGS) entry which is preliminary data.</text>
</comment>
<dbReference type="OrthoDB" id="9795582at2"/>
<dbReference type="GO" id="GO:0009401">
    <property type="term" value="P:phosphoenolpyruvate-dependent sugar phosphotransferase system"/>
    <property type="evidence" value="ECO:0007669"/>
    <property type="project" value="InterPro"/>
</dbReference>
<proteinExistence type="predicted"/>
<dbReference type="GO" id="GO:0005886">
    <property type="term" value="C:plasma membrane"/>
    <property type="evidence" value="ECO:0007669"/>
    <property type="project" value="TreeGrafter"/>
</dbReference>
<gene>
    <name evidence="2" type="ORF">JF76_15170</name>
</gene>
<dbReference type="PANTHER" id="PTHR32502:SF23">
    <property type="entry name" value="TRANSPORT PROTEIN, PTS SYSTEM"/>
    <property type="match status" value="1"/>
</dbReference>
<protein>
    <submittedName>
        <fullName evidence="2">PTS Man IID</fullName>
    </submittedName>
</protein>
<dbReference type="STRING" id="1218493.JF76_15170"/>
<feature type="transmembrane region" description="Helical" evidence="1">
    <location>
        <begin position="250"/>
        <end position="268"/>
    </location>
</feature>
<keyword evidence="1" id="KW-0472">Membrane</keyword>